<evidence type="ECO:0000313" key="5">
    <source>
        <dbReference type="EMBL" id="EFW99060.1"/>
    </source>
</evidence>
<keyword evidence="2" id="KW-0689">Ribosomal protein</keyword>
<dbReference type="Pfam" id="PF01281">
    <property type="entry name" value="Ribosomal_L9_N"/>
    <property type="match status" value="1"/>
</dbReference>
<dbReference type="GO" id="GO:0005840">
    <property type="term" value="C:ribosome"/>
    <property type="evidence" value="ECO:0007669"/>
    <property type="project" value="UniProtKB-KW"/>
</dbReference>
<proteinExistence type="inferred from homology"/>
<dbReference type="STRING" id="655863.F0XUY2"/>
<name>F0XUY2_GROCL</name>
<dbReference type="InParanoid" id="F0XUY2"/>
<keyword evidence="6" id="KW-1185">Reference proteome</keyword>
<dbReference type="HOGENOM" id="CLU_067878_0_0_1"/>
<feature type="domain" description="Ribosomal protein L9" evidence="4">
    <location>
        <begin position="67"/>
        <end position="105"/>
    </location>
</feature>
<gene>
    <name evidence="5" type="ORF">CMQ_4912</name>
</gene>
<dbReference type="GO" id="GO:1990904">
    <property type="term" value="C:ribonucleoprotein complex"/>
    <property type="evidence" value="ECO:0007669"/>
    <property type="project" value="UniProtKB-KW"/>
</dbReference>
<dbReference type="InterPro" id="IPR009027">
    <property type="entry name" value="Ribosomal_bL9/RNase_H1_N"/>
</dbReference>
<dbReference type="InterPro" id="IPR036935">
    <property type="entry name" value="Ribosomal_bL9_N_sf"/>
</dbReference>
<comment type="similarity">
    <text evidence="1">Belongs to the bacterial ribosomal protein bL9 family.</text>
</comment>
<dbReference type="AlphaFoldDB" id="F0XUY2"/>
<dbReference type="GeneID" id="25978176"/>
<dbReference type="OrthoDB" id="2150604at2759"/>
<evidence type="ECO:0000259" key="4">
    <source>
        <dbReference type="Pfam" id="PF01281"/>
    </source>
</evidence>
<dbReference type="Proteomes" id="UP000007796">
    <property type="component" value="Unassembled WGS sequence"/>
</dbReference>
<organism evidence="6">
    <name type="scientific">Grosmannia clavigera (strain kw1407 / UAMH 11150)</name>
    <name type="common">Blue stain fungus</name>
    <name type="synonym">Graphiocladiella clavigera</name>
    <dbReference type="NCBI Taxonomy" id="655863"/>
    <lineage>
        <taxon>Eukaryota</taxon>
        <taxon>Fungi</taxon>
        <taxon>Dikarya</taxon>
        <taxon>Ascomycota</taxon>
        <taxon>Pezizomycotina</taxon>
        <taxon>Sordariomycetes</taxon>
        <taxon>Sordariomycetidae</taxon>
        <taxon>Ophiostomatales</taxon>
        <taxon>Ophiostomataceae</taxon>
        <taxon>Leptographium</taxon>
    </lineage>
</organism>
<evidence type="ECO:0000256" key="1">
    <source>
        <dbReference type="ARBA" id="ARBA00010605"/>
    </source>
</evidence>
<dbReference type="InterPro" id="IPR020070">
    <property type="entry name" value="Ribosomal_bL9_N"/>
</dbReference>
<dbReference type="SUPFAM" id="SSF55658">
    <property type="entry name" value="L9 N-domain-like"/>
    <property type="match status" value="1"/>
</dbReference>
<reference evidence="5 6" key="1">
    <citation type="journal article" date="2011" name="Proc. Natl. Acad. Sci. U.S.A.">
        <title>Genome and transcriptome analyses of the mountain pine beetle-fungal symbiont Grosmannia clavigera, a lodgepole pine pathogen.</title>
        <authorList>
            <person name="DiGuistini S."/>
            <person name="Wang Y."/>
            <person name="Liao N.Y."/>
            <person name="Taylor G."/>
            <person name="Tanguay P."/>
            <person name="Feau N."/>
            <person name="Henrissat B."/>
            <person name="Chan S.K."/>
            <person name="Hesse-Orce U."/>
            <person name="Alamouti S.M."/>
            <person name="Tsui C.K.M."/>
            <person name="Docking R.T."/>
            <person name="Levasseur A."/>
            <person name="Haridas S."/>
            <person name="Robertson G."/>
            <person name="Birol I."/>
            <person name="Holt R.A."/>
            <person name="Marra M.A."/>
            <person name="Hamelin R.C."/>
            <person name="Hirst M."/>
            <person name="Jones S.J.M."/>
            <person name="Bohlmann J."/>
            <person name="Breuil C."/>
        </authorList>
    </citation>
    <scope>NUCLEOTIDE SEQUENCE [LARGE SCALE GENOMIC DNA]</scope>
    <source>
        <strain evidence="6">kw1407 / UAMH 11150</strain>
    </source>
</reference>
<accession>F0XUY2</accession>
<dbReference type="EMBL" id="GL630006">
    <property type="protein sequence ID" value="EFW99060.1"/>
    <property type="molecule type" value="Genomic_DNA"/>
</dbReference>
<keyword evidence="3" id="KW-0687">Ribonucleoprotein</keyword>
<dbReference type="RefSeq" id="XP_014168543.1">
    <property type="nucleotide sequence ID" value="XM_014313068.1"/>
</dbReference>
<protein>
    <recommendedName>
        <fullName evidence="4">Ribosomal protein L9 domain-containing protein</fullName>
    </recommendedName>
</protein>
<evidence type="ECO:0000256" key="3">
    <source>
        <dbReference type="ARBA" id="ARBA00023274"/>
    </source>
</evidence>
<evidence type="ECO:0000256" key="2">
    <source>
        <dbReference type="ARBA" id="ARBA00022980"/>
    </source>
</evidence>
<sequence length="268" mass="28067">MAALHAASSPACLRCLARRMLSRPAVLGMASGSNNSSSLLTLTSTTTTTVQTRGKKTGRRGDNGVVVRLLQDVEQFGQKETILRIDRGRMRNLWYPRGIADYVTTAGQAVSERDPFFGVAGSKPDEDVASSAPAATAHAALLPTVDAARAAALLDRLPPLVFARRPITAASTAIFGSVSADDVATALRAALHAVDDGSSDETGRLRVEGRDVRFVVDGEAFGDAASSSEAEATADRVKALGRWEVEIAVRGGGVATAPVRKIIEVVAQ</sequence>
<dbReference type="eggNOG" id="ENOG502SA1R">
    <property type="taxonomic scope" value="Eukaryota"/>
</dbReference>
<dbReference type="Gene3D" id="3.40.5.10">
    <property type="entry name" value="Ribosomal protein L9, N-terminal domain"/>
    <property type="match status" value="1"/>
</dbReference>
<evidence type="ECO:0000313" key="6">
    <source>
        <dbReference type="Proteomes" id="UP000007796"/>
    </source>
</evidence>